<name>A0BM80_PARTE</name>
<protein>
    <submittedName>
        <fullName evidence="1">Uncharacterized protein</fullName>
    </submittedName>
</protein>
<dbReference type="AlphaFoldDB" id="A0BM80"/>
<dbReference type="InParanoid" id="A0BM80"/>
<evidence type="ECO:0000313" key="2">
    <source>
        <dbReference type="Proteomes" id="UP000000600"/>
    </source>
</evidence>
<dbReference type="Proteomes" id="UP000000600">
    <property type="component" value="Unassembled WGS sequence"/>
</dbReference>
<evidence type="ECO:0000313" key="1">
    <source>
        <dbReference type="EMBL" id="CAK59647.1"/>
    </source>
</evidence>
<dbReference type="EMBL" id="CT868004">
    <property type="protein sequence ID" value="CAK59647.1"/>
    <property type="molecule type" value="Genomic_DNA"/>
</dbReference>
<reference evidence="1 2" key="1">
    <citation type="journal article" date="2006" name="Nature">
        <title>Global trends of whole-genome duplications revealed by the ciliate Paramecium tetraurelia.</title>
        <authorList>
            <consortium name="Genoscope"/>
            <person name="Aury J.-M."/>
            <person name="Jaillon O."/>
            <person name="Duret L."/>
            <person name="Noel B."/>
            <person name="Jubin C."/>
            <person name="Porcel B.M."/>
            <person name="Segurens B."/>
            <person name="Daubin V."/>
            <person name="Anthouard V."/>
            <person name="Aiach N."/>
            <person name="Arnaiz O."/>
            <person name="Billaut A."/>
            <person name="Beisson J."/>
            <person name="Blanc I."/>
            <person name="Bouhouche K."/>
            <person name="Camara F."/>
            <person name="Duharcourt S."/>
            <person name="Guigo R."/>
            <person name="Gogendeau D."/>
            <person name="Katinka M."/>
            <person name="Keller A.-M."/>
            <person name="Kissmehl R."/>
            <person name="Klotz C."/>
            <person name="Koll F."/>
            <person name="Le Moue A."/>
            <person name="Lepere C."/>
            <person name="Malinsky S."/>
            <person name="Nowacki M."/>
            <person name="Nowak J.K."/>
            <person name="Plattner H."/>
            <person name="Poulain J."/>
            <person name="Ruiz F."/>
            <person name="Serrano V."/>
            <person name="Zagulski M."/>
            <person name="Dessen P."/>
            <person name="Betermier M."/>
            <person name="Weissenbach J."/>
            <person name="Scarpelli C."/>
            <person name="Schachter V."/>
            <person name="Sperling L."/>
            <person name="Meyer E."/>
            <person name="Cohen J."/>
            <person name="Wincker P."/>
        </authorList>
    </citation>
    <scope>NUCLEOTIDE SEQUENCE [LARGE SCALE GENOMIC DNA]</scope>
    <source>
        <strain evidence="1 2">Stock d4-2</strain>
    </source>
</reference>
<sequence>MASKLSYISRNLHHLIEKYSSIPQKLIEYSIFKSVYCPSKAAFPEIYLEFFNLNLQDWKMELGISMINYDDDKSSNVQIAACLNNLCQVC</sequence>
<dbReference type="KEGG" id="ptm:GSPATT00030281001"/>
<keyword evidence="2" id="KW-1185">Reference proteome</keyword>
<dbReference type="HOGENOM" id="CLU_2445513_0_0_1"/>
<accession>A0BM80</accession>
<gene>
    <name evidence="1" type="ORF">GSPATT00030281001</name>
</gene>
<dbReference type="RefSeq" id="XP_001427045.1">
    <property type="nucleotide sequence ID" value="XM_001427008.1"/>
</dbReference>
<dbReference type="GeneID" id="5012828"/>
<organism evidence="1 2">
    <name type="scientific">Paramecium tetraurelia</name>
    <dbReference type="NCBI Taxonomy" id="5888"/>
    <lineage>
        <taxon>Eukaryota</taxon>
        <taxon>Sar</taxon>
        <taxon>Alveolata</taxon>
        <taxon>Ciliophora</taxon>
        <taxon>Intramacronucleata</taxon>
        <taxon>Oligohymenophorea</taxon>
        <taxon>Peniculida</taxon>
        <taxon>Parameciidae</taxon>
        <taxon>Paramecium</taxon>
    </lineage>
</organism>
<proteinExistence type="predicted"/>